<feature type="coiled-coil region" evidence="1">
    <location>
        <begin position="318"/>
        <end position="345"/>
    </location>
</feature>
<sequence length="358" mass="39899">MADEQTKQVLKTIKEMKQDLVNDTSAQAELRKRTQSQVQEIEQILESDATKPIVAQKAKMQEIQAKPNAAKNAQSSSHSQNQASQSRGIPAKPVQTSIPASSINEATTKQIPIAPTRQSPVNPMQNAQAQRANNIQNTALNTTAKPPISNPADVAQNIHLQSLQDIANTTAKQNLESNPNSNINDLKQDKYNQIVKANVVGKQETWLLLEEFLNLSGLERDKVEELIKDRSIKSKEENGRIYIEASTGTSALIKKVENRLVSLDISGNALDPVFVEKTIATILGLHDKVISSKDETISAFKSENSFLKEALVSMQEIYDDDKKTIELLRQQLQKTQEEVEFVKRKYKLMWGRVSNSTT</sequence>
<keyword evidence="1" id="KW-0175">Coiled coil</keyword>
<protein>
    <recommendedName>
        <fullName evidence="3">DUF3972 domain-containing protein</fullName>
    </recommendedName>
</protein>
<feature type="domain" description="DUF3972" evidence="3">
    <location>
        <begin position="211"/>
        <end position="334"/>
    </location>
</feature>
<dbReference type="Pfam" id="PF13118">
    <property type="entry name" value="DUF3972"/>
    <property type="match status" value="1"/>
</dbReference>
<evidence type="ECO:0000259" key="3">
    <source>
        <dbReference type="Pfam" id="PF13118"/>
    </source>
</evidence>
<evidence type="ECO:0000256" key="2">
    <source>
        <dbReference type="SAM" id="MobiDB-lite"/>
    </source>
</evidence>
<accession>A0A377PRJ1</accession>
<evidence type="ECO:0000256" key="1">
    <source>
        <dbReference type="SAM" id="Coils"/>
    </source>
</evidence>
<keyword evidence="5" id="KW-1185">Reference proteome</keyword>
<feature type="region of interest" description="Disordered" evidence="2">
    <location>
        <begin position="45"/>
        <end position="128"/>
    </location>
</feature>
<organism evidence="4 5">
    <name type="scientific">Helicobacter muridarum</name>
    <dbReference type="NCBI Taxonomy" id="216"/>
    <lineage>
        <taxon>Bacteria</taxon>
        <taxon>Pseudomonadati</taxon>
        <taxon>Campylobacterota</taxon>
        <taxon>Epsilonproteobacteria</taxon>
        <taxon>Campylobacterales</taxon>
        <taxon>Helicobacteraceae</taxon>
        <taxon>Helicobacter</taxon>
    </lineage>
</organism>
<reference evidence="4 5" key="1">
    <citation type="submission" date="2018-06" db="EMBL/GenBank/DDBJ databases">
        <authorList>
            <consortium name="Pathogen Informatics"/>
            <person name="Doyle S."/>
        </authorList>
    </citation>
    <scope>NUCLEOTIDE SEQUENCE [LARGE SCALE GENOMIC DNA]</scope>
    <source>
        <strain evidence="4 5">NCTC12714</strain>
    </source>
</reference>
<proteinExistence type="predicted"/>
<feature type="compositionally biased region" description="Polar residues" evidence="2">
    <location>
        <begin position="94"/>
        <end position="124"/>
    </location>
</feature>
<feature type="compositionally biased region" description="Low complexity" evidence="2">
    <location>
        <begin position="68"/>
        <end position="86"/>
    </location>
</feature>
<dbReference type="InterPro" id="IPR025002">
    <property type="entry name" value="DUF3972"/>
</dbReference>
<dbReference type="Proteomes" id="UP000255139">
    <property type="component" value="Unassembled WGS sequence"/>
</dbReference>
<evidence type="ECO:0000313" key="5">
    <source>
        <dbReference type="Proteomes" id="UP000255139"/>
    </source>
</evidence>
<evidence type="ECO:0000313" key="4">
    <source>
        <dbReference type="EMBL" id="STQ85456.1"/>
    </source>
</evidence>
<name>A0A377PRJ1_9HELI</name>
<gene>
    <name evidence="4" type="ORF">NCTC12714_00241</name>
</gene>
<dbReference type="AlphaFoldDB" id="A0A377PRJ1"/>
<dbReference type="EMBL" id="UGJE01000002">
    <property type="protein sequence ID" value="STQ85456.1"/>
    <property type="molecule type" value="Genomic_DNA"/>
</dbReference>